<organism evidence="2 3">
    <name type="scientific">Loxostege sticticalis</name>
    <name type="common">Beet webworm moth</name>
    <dbReference type="NCBI Taxonomy" id="481309"/>
    <lineage>
        <taxon>Eukaryota</taxon>
        <taxon>Metazoa</taxon>
        <taxon>Ecdysozoa</taxon>
        <taxon>Arthropoda</taxon>
        <taxon>Hexapoda</taxon>
        <taxon>Insecta</taxon>
        <taxon>Pterygota</taxon>
        <taxon>Neoptera</taxon>
        <taxon>Endopterygota</taxon>
        <taxon>Lepidoptera</taxon>
        <taxon>Glossata</taxon>
        <taxon>Ditrysia</taxon>
        <taxon>Pyraloidea</taxon>
        <taxon>Crambidae</taxon>
        <taxon>Pyraustinae</taxon>
        <taxon>Loxostege</taxon>
    </lineage>
</organism>
<reference evidence="2 3" key="1">
    <citation type="submission" date="2024-06" db="EMBL/GenBank/DDBJ databases">
        <title>A chromosome-level genome assembly of beet webworm, Loxostege sticticalis.</title>
        <authorList>
            <person name="Zhang Y."/>
        </authorList>
    </citation>
    <scope>NUCLEOTIDE SEQUENCE [LARGE SCALE GENOMIC DNA]</scope>
    <source>
        <strain evidence="2">AQ028</strain>
        <tissue evidence="2">Male pupae</tissue>
    </source>
</reference>
<dbReference type="Proteomes" id="UP001549921">
    <property type="component" value="Unassembled WGS sequence"/>
</dbReference>
<keyword evidence="1" id="KW-0472">Membrane</keyword>
<proteinExistence type="predicted"/>
<dbReference type="InterPro" id="IPR022048">
    <property type="entry name" value="Envelope_fusion-like"/>
</dbReference>
<name>A0ABD0S7L0_LOXSC</name>
<keyword evidence="1" id="KW-1133">Transmembrane helix</keyword>
<accession>A0ABD0S7L0</accession>
<gene>
    <name evidence="2" type="ORF">ABMA28_010861</name>
</gene>
<feature type="transmembrane region" description="Helical" evidence="1">
    <location>
        <begin position="242"/>
        <end position="261"/>
    </location>
</feature>
<dbReference type="EMBL" id="JBEDNZ010000027">
    <property type="protein sequence ID" value="KAL0810040.1"/>
    <property type="molecule type" value="Genomic_DNA"/>
</dbReference>
<evidence type="ECO:0000313" key="2">
    <source>
        <dbReference type="EMBL" id="KAL0810040.1"/>
    </source>
</evidence>
<keyword evidence="1" id="KW-0812">Transmembrane</keyword>
<dbReference type="AlphaFoldDB" id="A0ABD0S7L0"/>
<evidence type="ECO:0000313" key="3">
    <source>
        <dbReference type="Proteomes" id="UP001549921"/>
    </source>
</evidence>
<dbReference type="Pfam" id="PF12259">
    <property type="entry name" value="Baculo_F"/>
    <property type="match status" value="1"/>
</dbReference>
<sequence length="318" mass="35567">MKISGDIGSSYLIIEVKIPLVNKEVFELDKAISLPQQSYIVEFIAPYIAFNLQKDLLLTLTENDVQGCVHTHTNKLLCSIDKPIYELQITQSICNLSIHNKTICSAREEPCHERWIKLHHDNRWLFSCCGKCSVRIFCADTGMTMKSLTGNGLLQIGQGCTIKSDTFSILGHNNYLSHVKVQKDFQILSDTSILNSILNFSGVGQFVPEDHEDEWRRMKTQITNLKDQENAPLTIHDVHQYSVIYIILGLIIVVGCVYLVIRWRRNKGAVNMATASTTAISIPMAAVASCAGDRAPGTPPRTRPRSVRLDIPVTSVVQ</sequence>
<comment type="caution">
    <text evidence="2">The sequence shown here is derived from an EMBL/GenBank/DDBJ whole genome shotgun (WGS) entry which is preliminary data.</text>
</comment>
<protein>
    <submittedName>
        <fullName evidence="2">Uncharacterized protein</fullName>
    </submittedName>
</protein>
<evidence type="ECO:0000256" key="1">
    <source>
        <dbReference type="SAM" id="Phobius"/>
    </source>
</evidence>